<organism evidence="1 2">
    <name type="scientific">Sclerotinia nivalis</name>
    <dbReference type="NCBI Taxonomy" id="352851"/>
    <lineage>
        <taxon>Eukaryota</taxon>
        <taxon>Fungi</taxon>
        <taxon>Dikarya</taxon>
        <taxon>Ascomycota</taxon>
        <taxon>Pezizomycotina</taxon>
        <taxon>Leotiomycetes</taxon>
        <taxon>Helotiales</taxon>
        <taxon>Sclerotiniaceae</taxon>
        <taxon>Sclerotinia</taxon>
    </lineage>
</organism>
<evidence type="ECO:0000313" key="1">
    <source>
        <dbReference type="EMBL" id="KAJ8070322.1"/>
    </source>
</evidence>
<proteinExistence type="predicted"/>
<comment type="caution">
    <text evidence="1">The sequence shown here is derived from an EMBL/GenBank/DDBJ whole genome shotgun (WGS) entry which is preliminary data.</text>
</comment>
<dbReference type="EMBL" id="JAPEIS010000001">
    <property type="protein sequence ID" value="KAJ8070322.1"/>
    <property type="molecule type" value="Genomic_DNA"/>
</dbReference>
<reference evidence="1" key="1">
    <citation type="submission" date="2022-11" db="EMBL/GenBank/DDBJ databases">
        <title>Genome Resource of Sclerotinia nivalis Strain SnTB1, a Plant Pathogen Isolated from American Ginseng.</title>
        <authorList>
            <person name="Fan S."/>
        </authorList>
    </citation>
    <scope>NUCLEOTIDE SEQUENCE</scope>
    <source>
        <strain evidence="1">SnTB1</strain>
    </source>
</reference>
<sequence>MRDSCFLSAAFNSILICTSTHLIFILSQILSAVLPSGRTHLLQISPQHKYISKSKMSFNAYMVDFLGVSRGIFVQTDECGRDTGHLYQVIGDMQNGMIHAHKEIKRPNNSSRFIGTVSASQYSQVRTVCDSITAGPPKIDPANSLRHYQEWTNSVVEMLYAREVLQRPNPLSMSTQFQHTSRLVDQCCSPINDSRSFDWLSASRMQAPGMAM</sequence>
<dbReference type="Pfam" id="PF20174">
    <property type="entry name" value="DUF6540"/>
    <property type="match status" value="1"/>
</dbReference>
<accession>A0A9X0DQI8</accession>
<dbReference type="AlphaFoldDB" id="A0A9X0DQI8"/>
<name>A0A9X0DQI8_9HELO</name>
<dbReference type="Proteomes" id="UP001152300">
    <property type="component" value="Unassembled WGS sequence"/>
</dbReference>
<gene>
    <name evidence="1" type="ORF">OCU04_000702</name>
</gene>
<keyword evidence="2" id="KW-1185">Reference proteome</keyword>
<dbReference type="OrthoDB" id="4135672at2759"/>
<protein>
    <submittedName>
        <fullName evidence="1">Uncharacterized protein</fullName>
    </submittedName>
</protein>
<dbReference type="InterPro" id="IPR046670">
    <property type="entry name" value="DUF6540"/>
</dbReference>
<evidence type="ECO:0000313" key="2">
    <source>
        <dbReference type="Proteomes" id="UP001152300"/>
    </source>
</evidence>